<protein>
    <submittedName>
        <fullName evidence="3">Uncharacterized protein</fullName>
    </submittedName>
</protein>
<evidence type="ECO:0000256" key="2">
    <source>
        <dbReference type="SAM" id="MobiDB-lite"/>
    </source>
</evidence>
<organism evidence="3 4">
    <name type="scientific">Steccherinum ochraceum</name>
    <dbReference type="NCBI Taxonomy" id="92696"/>
    <lineage>
        <taxon>Eukaryota</taxon>
        <taxon>Fungi</taxon>
        <taxon>Dikarya</taxon>
        <taxon>Basidiomycota</taxon>
        <taxon>Agaricomycotina</taxon>
        <taxon>Agaricomycetes</taxon>
        <taxon>Polyporales</taxon>
        <taxon>Steccherinaceae</taxon>
        <taxon>Steccherinum</taxon>
    </lineage>
</organism>
<dbReference type="OrthoDB" id="270318at2759"/>
<reference evidence="3 4" key="1">
    <citation type="submission" date="2018-11" db="EMBL/GenBank/DDBJ databases">
        <title>Genome assembly of Steccherinum ochraceum LE-BIN_3174, the white-rot fungus of the Steccherinaceae family (The Residual Polyporoid clade, Polyporales, Basidiomycota).</title>
        <authorList>
            <person name="Fedorova T.V."/>
            <person name="Glazunova O.A."/>
            <person name="Landesman E.O."/>
            <person name="Moiseenko K.V."/>
            <person name="Psurtseva N.V."/>
            <person name="Savinova O.S."/>
            <person name="Shakhova N.V."/>
            <person name="Tyazhelova T.V."/>
            <person name="Vasina D.V."/>
        </authorList>
    </citation>
    <scope>NUCLEOTIDE SEQUENCE [LARGE SCALE GENOMIC DNA]</scope>
    <source>
        <strain evidence="3 4">LE-BIN_3174</strain>
    </source>
</reference>
<evidence type="ECO:0000313" key="3">
    <source>
        <dbReference type="EMBL" id="TCD70542.1"/>
    </source>
</evidence>
<dbReference type="STRING" id="92696.A0A4R0RTH5"/>
<dbReference type="Proteomes" id="UP000292702">
    <property type="component" value="Unassembled WGS sequence"/>
</dbReference>
<feature type="region of interest" description="Disordered" evidence="2">
    <location>
        <begin position="472"/>
        <end position="504"/>
    </location>
</feature>
<feature type="compositionally biased region" description="Acidic residues" evidence="2">
    <location>
        <begin position="616"/>
        <end position="628"/>
    </location>
</feature>
<keyword evidence="1" id="KW-0175">Coiled coil</keyword>
<dbReference type="EMBL" id="RWJN01000019">
    <property type="protein sequence ID" value="TCD70542.1"/>
    <property type="molecule type" value="Genomic_DNA"/>
</dbReference>
<dbReference type="AlphaFoldDB" id="A0A4R0RTH5"/>
<feature type="coiled-coil region" evidence="1">
    <location>
        <begin position="552"/>
        <end position="579"/>
    </location>
</feature>
<proteinExistence type="predicted"/>
<evidence type="ECO:0000313" key="4">
    <source>
        <dbReference type="Proteomes" id="UP000292702"/>
    </source>
</evidence>
<evidence type="ECO:0000256" key="1">
    <source>
        <dbReference type="SAM" id="Coils"/>
    </source>
</evidence>
<gene>
    <name evidence="3" type="ORF">EIP91_002888</name>
</gene>
<comment type="caution">
    <text evidence="3">The sequence shown here is derived from an EMBL/GenBank/DDBJ whole genome shotgun (WGS) entry which is preliminary data.</text>
</comment>
<sequence>MFEKPVVASEGRCHEIAANVRELGRLDQHMFLSRTVAAEICMEAKSNEAAYEALKILNKDGHLRFSLASVVEDLIKLFANTRSITQANTTLILRHLYRDFPSSHPTVRVVLLLQIFISTLNGQSSLNVPSFVPACKEKIEALGLDPVKRTDLLEVLANNFAPEHFGGILEFGRAELKMSRNEVEGLVQELAFRCLESCYKGKMLKRLLEGYPFLDDMVRERVMNTYRLKLDDLPPWDDEKAVSAYQAPLCRQNSSRPIGLYPFEVSLSMSAIGQAAGDRKGEDDDAMVQDGEGEAQAEGHDDDLGNIGQDTLSSMIRKDELGPSRGRRRFYDTYPSFTELSSKLSYPQDHLSVGRYMKTRYGIKSGVAAVYLTNAVINGNTNVIQNYMSRDAKESAPRIPVTLKIFKMLARLGRTTGPILFEDIEAGAEFYFSEEDYLTAEELSGAPQKTFTTAKRGKRLPRFRIKMVQEYTVKTESSPGPSTLPFEDEQEEAESSSAPLKLRPRRSTANLKSYAVPDSDDEAIADDADEMVQHVSAHAKKRKVESNMQQWIKHLSALMREEEKKYKEKKRHIQASSEDSKIRVPKSEFLRSLKFFLQRLRKSDKTKRQQLYGLDVPDEDYSSGEEDEYQARSRKRRKVE</sequence>
<feature type="region of interest" description="Disordered" evidence="2">
    <location>
        <begin position="604"/>
        <end position="640"/>
    </location>
</feature>
<keyword evidence="4" id="KW-1185">Reference proteome</keyword>
<accession>A0A4R0RTH5</accession>
<feature type="compositionally biased region" description="Polar residues" evidence="2">
    <location>
        <begin position="472"/>
        <end position="481"/>
    </location>
</feature>
<name>A0A4R0RTH5_9APHY</name>